<comment type="catalytic activity">
    <reaction evidence="7 8">
        <text>dTMP + ATP = dTDP + ADP</text>
        <dbReference type="Rhea" id="RHEA:13517"/>
        <dbReference type="ChEBI" id="CHEBI:30616"/>
        <dbReference type="ChEBI" id="CHEBI:58369"/>
        <dbReference type="ChEBI" id="CHEBI:63528"/>
        <dbReference type="ChEBI" id="CHEBI:456216"/>
        <dbReference type="EC" id="2.7.4.9"/>
    </reaction>
</comment>
<keyword evidence="5 8" id="KW-0418">Kinase</keyword>
<dbReference type="STRING" id="714315.GCA_000516535_01736"/>
<dbReference type="Pfam" id="PF02223">
    <property type="entry name" value="Thymidylate_kin"/>
    <property type="match status" value="1"/>
</dbReference>
<dbReference type="GO" id="GO:0006227">
    <property type="term" value="P:dUDP biosynthetic process"/>
    <property type="evidence" value="ECO:0007669"/>
    <property type="project" value="TreeGrafter"/>
</dbReference>
<evidence type="ECO:0000256" key="4">
    <source>
        <dbReference type="ARBA" id="ARBA00022741"/>
    </source>
</evidence>
<sequence length="225" mass="26384">MGKLIIIEGTDGSGKQTQTELIYKRLCELKGKEKIKKISFPNYESKASEPVKMYLAGEFGKRVDSVNAYAASLFYSVDRYASFKKDWEDFYNNGGIIVSDRYTTSNMVHQAPKIGNEKEREKYLEWLVDLEWEKMPIPEPDLVFFLDVPFEFSQKLMKERINKITGEEKKDIHESDKEYLKNAYNLAKELAEKYGWIMISCVENNRLRTIEEINNEIIEKILYNI</sequence>
<feature type="domain" description="Thymidylate kinase-like" evidence="9">
    <location>
        <begin position="7"/>
        <end position="200"/>
    </location>
</feature>
<dbReference type="GO" id="GO:0006233">
    <property type="term" value="P:dTDP biosynthetic process"/>
    <property type="evidence" value="ECO:0007669"/>
    <property type="project" value="InterPro"/>
</dbReference>
<keyword evidence="2 8" id="KW-0808">Transferase</keyword>
<dbReference type="EC" id="2.7.4.9" evidence="8"/>
<dbReference type="AlphaFoldDB" id="A0A510JC64"/>
<accession>A0A510JC64</accession>
<evidence type="ECO:0000256" key="2">
    <source>
        <dbReference type="ARBA" id="ARBA00022679"/>
    </source>
</evidence>
<dbReference type="GO" id="GO:0005829">
    <property type="term" value="C:cytosol"/>
    <property type="evidence" value="ECO:0007669"/>
    <property type="project" value="TreeGrafter"/>
</dbReference>
<dbReference type="Gene3D" id="3.40.50.300">
    <property type="entry name" value="P-loop containing nucleotide triphosphate hydrolases"/>
    <property type="match status" value="1"/>
</dbReference>
<dbReference type="EMBL" id="AP019822">
    <property type="protein sequence ID" value="BBM36784.1"/>
    <property type="molecule type" value="Genomic_DNA"/>
</dbReference>
<dbReference type="GO" id="GO:0004798">
    <property type="term" value="F:dTMP kinase activity"/>
    <property type="evidence" value="ECO:0007669"/>
    <property type="project" value="UniProtKB-UniRule"/>
</dbReference>
<proteinExistence type="inferred from homology"/>
<evidence type="ECO:0000256" key="8">
    <source>
        <dbReference type="HAMAP-Rule" id="MF_00165"/>
    </source>
</evidence>
<evidence type="ECO:0000256" key="5">
    <source>
        <dbReference type="ARBA" id="ARBA00022777"/>
    </source>
</evidence>
<gene>
    <name evidence="8" type="primary">tmk</name>
    <name evidence="10" type="ORF">JCM16774_1729</name>
</gene>
<dbReference type="OrthoDB" id="9774907at2"/>
<dbReference type="Proteomes" id="UP000321606">
    <property type="component" value="Chromosome"/>
</dbReference>
<dbReference type="RefSeq" id="WP_026737993.1">
    <property type="nucleotide sequence ID" value="NZ_AP019822.1"/>
</dbReference>
<dbReference type="HAMAP" id="MF_00165">
    <property type="entry name" value="Thymidylate_kinase"/>
    <property type="match status" value="1"/>
</dbReference>
<keyword evidence="4 8" id="KW-0547">Nucleotide-binding</keyword>
<evidence type="ECO:0000313" key="11">
    <source>
        <dbReference type="Proteomes" id="UP000321606"/>
    </source>
</evidence>
<reference evidence="10 11" key="1">
    <citation type="submission" date="2019-07" db="EMBL/GenBank/DDBJ databases">
        <title>Complete Genome Sequence of Leptotrichia goodfellowii Strain JCM 16774.</title>
        <authorList>
            <person name="Watanabe S."/>
            <person name="Cui L."/>
        </authorList>
    </citation>
    <scope>NUCLEOTIDE SEQUENCE [LARGE SCALE GENOMIC DNA]</scope>
    <source>
        <strain evidence="10 11">JCM16774</strain>
    </source>
</reference>
<evidence type="ECO:0000256" key="7">
    <source>
        <dbReference type="ARBA" id="ARBA00048743"/>
    </source>
</evidence>
<organism evidence="10 11">
    <name type="scientific">Pseudoleptotrichia goodfellowii</name>
    <dbReference type="NCBI Taxonomy" id="157692"/>
    <lineage>
        <taxon>Bacteria</taxon>
        <taxon>Fusobacteriati</taxon>
        <taxon>Fusobacteriota</taxon>
        <taxon>Fusobacteriia</taxon>
        <taxon>Fusobacteriales</taxon>
        <taxon>Leptotrichiaceae</taxon>
        <taxon>Pseudoleptotrichia</taxon>
    </lineage>
</organism>
<evidence type="ECO:0000256" key="1">
    <source>
        <dbReference type="ARBA" id="ARBA00009776"/>
    </source>
</evidence>
<evidence type="ECO:0000256" key="3">
    <source>
        <dbReference type="ARBA" id="ARBA00022727"/>
    </source>
</evidence>
<name>A0A510JC64_9FUSO</name>
<evidence type="ECO:0000313" key="10">
    <source>
        <dbReference type="EMBL" id="BBM36784.1"/>
    </source>
</evidence>
<evidence type="ECO:0000256" key="6">
    <source>
        <dbReference type="ARBA" id="ARBA00022840"/>
    </source>
</evidence>
<dbReference type="PANTHER" id="PTHR10344:SF4">
    <property type="entry name" value="UMP-CMP KINASE 2, MITOCHONDRIAL"/>
    <property type="match status" value="1"/>
</dbReference>
<keyword evidence="3 8" id="KW-0545">Nucleotide biosynthesis</keyword>
<dbReference type="InterPro" id="IPR018094">
    <property type="entry name" value="Thymidylate_kinase"/>
</dbReference>
<dbReference type="GO" id="GO:0005524">
    <property type="term" value="F:ATP binding"/>
    <property type="evidence" value="ECO:0007669"/>
    <property type="project" value="UniProtKB-UniRule"/>
</dbReference>
<comment type="similarity">
    <text evidence="1 8">Belongs to the thymidylate kinase family.</text>
</comment>
<dbReference type="InterPro" id="IPR027417">
    <property type="entry name" value="P-loop_NTPase"/>
</dbReference>
<dbReference type="GO" id="GO:0006235">
    <property type="term" value="P:dTTP biosynthetic process"/>
    <property type="evidence" value="ECO:0007669"/>
    <property type="project" value="UniProtKB-UniRule"/>
</dbReference>
<dbReference type="PANTHER" id="PTHR10344">
    <property type="entry name" value="THYMIDYLATE KINASE"/>
    <property type="match status" value="1"/>
</dbReference>
<dbReference type="InterPro" id="IPR039430">
    <property type="entry name" value="Thymidylate_kin-like_dom"/>
</dbReference>
<evidence type="ECO:0000259" key="9">
    <source>
        <dbReference type="Pfam" id="PF02223"/>
    </source>
</evidence>
<protein>
    <recommendedName>
        <fullName evidence="8">Thymidylate kinase</fullName>
        <ecNumber evidence="8">2.7.4.9</ecNumber>
    </recommendedName>
    <alternativeName>
        <fullName evidence="8">dTMP kinase</fullName>
    </alternativeName>
</protein>
<keyword evidence="6 8" id="KW-0067">ATP-binding</keyword>
<comment type="function">
    <text evidence="8">Phosphorylation of dTMP to form dTDP in both de novo and salvage pathways of dTTP synthesis.</text>
</comment>
<dbReference type="SUPFAM" id="SSF52540">
    <property type="entry name" value="P-loop containing nucleoside triphosphate hydrolases"/>
    <property type="match status" value="1"/>
</dbReference>
<dbReference type="KEGG" id="lgo:JCM16774_1729"/>
<dbReference type="FunFam" id="3.40.50.300:FF:002288">
    <property type="entry name" value="Probable thymidylate kinase"/>
    <property type="match status" value="1"/>
</dbReference>
<comment type="caution">
    <text evidence="8">Lacks conserved residue(s) required for the propagation of feature annotation.</text>
</comment>